<feature type="domain" description="Ig-like" evidence="13">
    <location>
        <begin position="11"/>
        <end position="118"/>
    </location>
</feature>
<dbReference type="GO" id="GO:0006955">
    <property type="term" value="P:immune response"/>
    <property type="evidence" value="ECO:0007669"/>
    <property type="project" value="TreeGrafter"/>
</dbReference>
<feature type="domain" description="Ig-like" evidence="13">
    <location>
        <begin position="928"/>
        <end position="1017"/>
    </location>
</feature>
<dbReference type="GeneTree" id="ENSGT00990000203878"/>
<feature type="domain" description="Ig-like" evidence="13">
    <location>
        <begin position="128"/>
        <end position="231"/>
    </location>
</feature>
<evidence type="ECO:0000259" key="13">
    <source>
        <dbReference type="PROSITE" id="PS50835"/>
    </source>
</evidence>
<dbReference type="GO" id="GO:0031295">
    <property type="term" value="P:T cell costimulation"/>
    <property type="evidence" value="ECO:0007669"/>
    <property type="project" value="TreeGrafter"/>
</dbReference>
<keyword evidence="3" id="KW-0812">Transmembrane</keyword>
<feature type="domain" description="Ig-like" evidence="13">
    <location>
        <begin position="790"/>
        <end position="922"/>
    </location>
</feature>
<dbReference type="GO" id="GO:0009897">
    <property type="term" value="C:external side of plasma membrane"/>
    <property type="evidence" value="ECO:0007669"/>
    <property type="project" value="TreeGrafter"/>
</dbReference>
<dbReference type="SMART" id="SM00409">
    <property type="entry name" value="IG"/>
    <property type="match status" value="9"/>
</dbReference>
<evidence type="ECO:0000256" key="5">
    <source>
        <dbReference type="ARBA" id="ARBA00022989"/>
    </source>
</evidence>
<dbReference type="PANTHER" id="PTHR25466:SF14">
    <property type="entry name" value="BUTYROPHILIN SUBFAMILY 2 MEMBER A2-LIKE-RELATED"/>
    <property type="match status" value="1"/>
</dbReference>
<keyword evidence="2" id="KW-1003">Cell membrane</keyword>
<name>A0A669EQ44_ORENI</name>
<evidence type="ECO:0000313" key="14">
    <source>
        <dbReference type="Ensembl" id="ENSONIP00000073382.1"/>
    </source>
</evidence>
<dbReference type="GO" id="GO:0007166">
    <property type="term" value="P:cell surface receptor signaling pathway"/>
    <property type="evidence" value="ECO:0007669"/>
    <property type="project" value="TreeGrafter"/>
</dbReference>
<accession>A0A669EQ44</accession>
<dbReference type="Pfam" id="PF07686">
    <property type="entry name" value="V-set"/>
    <property type="match status" value="2"/>
</dbReference>
<reference evidence="14" key="2">
    <citation type="submission" date="2025-09" db="UniProtKB">
        <authorList>
            <consortium name="Ensembl"/>
        </authorList>
    </citation>
    <scope>IDENTIFICATION</scope>
</reference>
<keyword evidence="15" id="KW-1185">Reference proteome</keyword>
<evidence type="ECO:0000256" key="3">
    <source>
        <dbReference type="ARBA" id="ARBA00022692"/>
    </source>
</evidence>
<feature type="signal peptide" evidence="12">
    <location>
        <begin position="1"/>
        <end position="19"/>
    </location>
</feature>
<evidence type="ECO:0000256" key="7">
    <source>
        <dbReference type="ARBA" id="ARBA00023157"/>
    </source>
</evidence>
<evidence type="ECO:0000256" key="2">
    <source>
        <dbReference type="ARBA" id="ARBA00022475"/>
    </source>
</evidence>
<sequence length="1054" mass="121982">MKTLVVFLLLMNVSQHASALEVYEGVESVLLLCKDTSVPVDPTLLWTRHDLSLPVVHQHSLTGDELRDQNQRYRRRTSMKTDSLRTGDFSLTLRNPITSDSGTYICTITAFGNERTLTEVELQVKVSHQVFTVEVYEGAESVLLPCHIPFVSGPTTVMWSRYDLNPPTVHQRQQEEDELTDQNQRYRDRTSMKTDALQTGDFSLTLRKPHIFDSSNYTCTIRVTGEEPRLTDVQLQVKEPYTFPAEASVILAVLAVAAIVGLGVYLWKLFYRVPQVEVDSGTESVQLPCKTTLHLPEDAKVEWKDSGYKKVHVYKNGSDQPEEQHQVYRDRTKMNEDLLKTGDLSLTLKHPTDGEGGIYTCTVYSRERKILMKKEVVLQVRVRQVEVDSGVESVQLPFTKVYLPKDAKVEWMAVSKKVHVYQNDSDWPEEQHQDYRGRTAMKQNLLKTGDLSLTLKYPTDGDNYSYTCTVYNKRKKILMKKQVKLKVRVPQVEVDSGVESVQLPFNTTLHLPEDAKVEWMESKYDLKVHVYKNGSDQPEKQHQRYRGRTKMNEDLLKTGDLSLTLKYPTDWDTRTYTCTVYSREGNILLKRKVELKVRVPQVEVDSGVESVQLPFNTTLHLPQDAKMEWKDNTMYNREVHVYENGSDQPEEQHQVYRDRTKMNEDLLKTGDLSLTLKHPTDDDTYTYTCTVYSREGNILLKRKVELKVRVPQVEVDSGVESVQLPFSTTLHLPEDAKVEWKDNYRKVHVYENGSDHPEEQHQVYRDRTRMNEDLLKTGDLSLTLKHPTYGDNSTYTCTVYNREGNILLKRKVELKVRVPQVEVDSGVESVQLPFNTTLHLPEDAKVEWKDRGSRKVHVYKNGSDQPHKQHQAYKDRTKMNEDLLKTGDLSLTLKYPTDGDNSTYTCTVYSREGNILLKRKVELKVRVCQVEVEEGAESVQLPFRTTQNLPEDAKVKWRENKFLGNILHVYKNGSDQPDKQHQVYRDRTKMNEDLLKTGDLSLTLKYPTERDSGRYRCLFLRKADIIRWNTVLLKVKGLFLSLFCYLFLCVCIHF</sequence>
<dbReference type="GO" id="GO:0042102">
    <property type="term" value="P:positive regulation of T cell proliferation"/>
    <property type="evidence" value="ECO:0007669"/>
    <property type="project" value="TreeGrafter"/>
</dbReference>
<proteinExistence type="predicted"/>
<dbReference type="InterPro" id="IPR003599">
    <property type="entry name" value="Ig_sub"/>
</dbReference>
<comment type="subcellular location">
    <subcellularLocation>
        <location evidence="1">Cell membrane</location>
        <topology evidence="1">Single-pass type I membrane protein</topology>
    </subcellularLocation>
</comment>
<dbReference type="AlphaFoldDB" id="A0A669EQ44"/>
<evidence type="ECO:0000256" key="4">
    <source>
        <dbReference type="ARBA" id="ARBA00022729"/>
    </source>
</evidence>
<keyword evidence="4 12" id="KW-0732">Signal</keyword>
<keyword evidence="10" id="KW-0393">Immunoglobulin domain</keyword>
<evidence type="ECO:0000256" key="1">
    <source>
        <dbReference type="ARBA" id="ARBA00004251"/>
    </source>
</evidence>
<evidence type="ECO:0000256" key="11">
    <source>
        <dbReference type="SAM" id="MobiDB-lite"/>
    </source>
</evidence>
<dbReference type="InterPro" id="IPR013783">
    <property type="entry name" value="Ig-like_fold"/>
</dbReference>
<dbReference type="InterPro" id="IPR036179">
    <property type="entry name" value="Ig-like_dom_sf"/>
</dbReference>
<evidence type="ECO:0000256" key="10">
    <source>
        <dbReference type="ARBA" id="ARBA00023319"/>
    </source>
</evidence>
<dbReference type="InterPro" id="IPR013106">
    <property type="entry name" value="Ig_V-set"/>
</dbReference>
<evidence type="ECO:0000256" key="12">
    <source>
        <dbReference type="SAM" id="SignalP"/>
    </source>
</evidence>
<dbReference type="GO" id="GO:0042130">
    <property type="term" value="P:negative regulation of T cell proliferation"/>
    <property type="evidence" value="ECO:0007669"/>
    <property type="project" value="TreeGrafter"/>
</dbReference>
<dbReference type="PANTHER" id="PTHR25466">
    <property type="entry name" value="T-LYMPHOCYTE ACTIVATION ANTIGEN"/>
    <property type="match status" value="1"/>
</dbReference>
<dbReference type="Gene3D" id="2.60.40.10">
    <property type="entry name" value="Immunoglobulins"/>
    <property type="match status" value="9"/>
</dbReference>
<dbReference type="GO" id="GO:0071222">
    <property type="term" value="P:cellular response to lipopolysaccharide"/>
    <property type="evidence" value="ECO:0007669"/>
    <property type="project" value="TreeGrafter"/>
</dbReference>
<keyword evidence="8" id="KW-0675">Receptor</keyword>
<keyword evidence="5" id="KW-1133">Transmembrane helix</keyword>
<feature type="domain" description="Ig-like" evidence="13">
    <location>
        <begin position="538"/>
        <end position="705"/>
    </location>
</feature>
<keyword evidence="6" id="KW-0472">Membrane</keyword>
<feature type="chain" id="PRO_5025396923" description="Ig-like domain-containing protein" evidence="12">
    <location>
        <begin position="20"/>
        <end position="1054"/>
    </location>
</feature>
<feature type="region of interest" description="Disordered" evidence="11">
    <location>
        <begin position="168"/>
        <end position="192"/>
    </location>
</feature>
<dbReference type="SUPFAM" id="SSF48726">
    <property type="entry name" value="Immunoglobulin"/>
    <property type="match status" value="9"/>
</dbReference>
<dbReference type="Ensembl" id="ENSONIT00000040835.1">
    <property type="protein sequence ID" value="ENSONIP00000073382.1"/>
    <property type="gene ID" value="ENSONIG00000027292.1"/>
</dbReference>
<dbReference type="InterPro" id="IPR007110">
    <property type="entry name" value="Ig-like_dom"/>
</dbReference>
<protein>
    <recommendedName>
        <fullName evidence="13">Ig-like domain-containing protein</fullName>
    </recommendedName>
</protein>
<dbReference type="FunCoup" id="A0A669EQ44">
    <property type="interactions" value="18"/>
</dbReference>
<feature type="domain" description="Ig-like" evidence="13">
    <location>
        <begin position="244"/>
        <end position="371"/>
    </location>
</feature>
<keyword evidence="9" id="KW-0325">Glycoprotein</keyword>
<evidence type="ECO:0000256" key="9">
    <source>
        <dbReference type="ARBA" id="ARBA00023180"/>
    </source>
</evidence>
<dbReference type="SMART" id="SM00406">
    <property type="entry name" value="IGv"/>
    <property type="match status" value="5"/>
</dbReference>
<evidence type="ECO:0000256" key="6">
    <source>
        <dbReference type="ARBA" id="ARBA00023136"/>
    </source>
</evidence>
<dbReference type="Proteomes" id="UP000005207">
    <property type="component" value="Unplaced"/>
</dbReference>
<dbReference type="InParanoid" id="A0A669EQ44"/>
<dbReference type="InterPro" id="IPR051713">
    <property type="entry name" value="T-cell_Activation_Regulation"/>
</dbReference>
<dbReference type="PROSITE" id="PS50835">
    <property type="entry name" value="IG_LIKE"/>
    <property type="match status" value="6"/>
</dbReference>
<organism evidence="14 15">
    <name type="scientific">Oreochromis niloticus</name>
    <name type="common">Nile tilapia</name>
    <name type="synonym">Tilapia nilotica</name>
    <dbReference type="NCBI Taxonomy" id="8128"/>
    <lineage>
        <taxon>Eukaryota</taxon>
        <taxon>Metazoa</taxon>
        <taxon>Chordata</taxon>
        <taxon>Craniata</taxon>
        <taxon>Vertebrata</taxon>
        <taxon>Euteleostomi</taxon>
        <taxon>Actinopterygii</taxon>
        <taxon>Neopterygii</taxon>
        <taxon>Teleostei</taxon>
        <taxon>Neoteleostei</taxon>
        <taxon>Acanthomorphata</taxon>
        <taxon>Ovalentaria</taxon>
        <taxon>Cichlomorphae</taxon>
        <taxon>Cichliformes</taxon>
        <taxon>Cichlidae</taxon>
        <taxon>African cichlids</taxon>
        <taxon>Pseudocrenilabrinae</taxon>
        <taxon>Oreochromini</taxon>
        <taxon>Oreochromis</taxon>
    </lineage>
</organism>
<reference evidence="14" key="1">
    <citation type="submission" date="2025-08" db="UniProtKB">
        <authorList>
            <consortium name="Ensembl"/>
        </authorList>
    </citation>
    <scope>IDENTIFICATION</scope>
</reference>
<keyword evidence="7" id="KW-1015">Disulfide bond</keyword>
<evidence type="ECO:0000256" key="8">
    <source>
        <dbReference type="ARBA" id="ARBA00023170"/>
    </source>
</evidence>
<evidence type="ECO:0000313" key="15">
    <source>
        <dbReference type="Proteomes" id="UP000005207"/>
    </source>
</evidence>